<dbReference type="EMBL" id="REGN01001815">
    <property type="protein sequence ID" value="RNA32342.1"/>
    <property type="molecule type" value="Genomic_DNA"/>
</dbReference>
<gene>
    <name evidence="3" type="ORF">BpHYR1_048090</name>
</gene>
<reference evidence="3 4" key="1">
    <citation type="journal article" date="2018" name="Sci. Rep.">
        <title>Genomic signatures of local adaptation to the degree of environmental predictability in rotifers.</title>
        <authorList>
            <person name="Franch-Gras L."/>
            <person name="Hahn C."/>
            <person name="Garcia-Roger E.M."/>
            <person name="Carmona M.J."/>
            <person name="Serra M."/>
            <person name="Gomez A."/>
        </authorList>
    </citation>
    <scope>NUCLEOTIDE SEQUENCE [LARGE SCALE GENOMIC DNA]</scope>
    <source>
        <strain evidence="3">HYR1</strain>
    </source>
</reference>
<proteinExistence type="predicted"/>
<evidence type="ECO:0000256" key="1">
    <source>
        <dbReference type="SAM" id="Coils"/>
    </source>
</evidence>
<dbReference type="AlphaFoldDB" id="A0A3M7S9A3"/>
<organism evidence="3 4">
    <name type="scientific">Brachionus plicatilis</name>
    <name type="common">Marine rotifer</name>
    <name type="synonym">Brachionus muelleri</name>
    <dbReference type="NCBI Taxonomy" id="10195"/>
    <lineage>
        <taxon>Eukaryota</taxon>
        <taxon>Metazoa</taxon>
        <taxon>Spiralia</taxon>
        <taxon>Gnathifera</taxon>
        <taxon>Rotifera</taxon>
        <taxon>Eurotatoria</taxon>
        <taxon>Monogononta</taxon>
        <taxon>Pseudotrocha</taxon>
        <taxon>Ploima</taxon>
        <taxon>Brachionidae</taxon>
        <taxon>Brachionus</taxon>
    </lineage>
</organism>
<feature type="compositionally biased region" description="Polar residues" evidence="2">
    <location>
        <begin position="107"/>
        <end position="120"/>
    </location>
</feature>
<feature type="region of interest" description="Disordered" evidence="2">
    <location>
        <begin position="340"/>
        <end position="373"/>
    </location>
</feature>
<keyword evidence="1" id="KW-0175">Coiled coil</keyword>
<comment type="caution">
    <text evidence="3">The sequence shown here is derived from an EMBL/GenBank/DDBJ whole genome shotgun (WGS) entry which is preliminary data.</text>
</comment>
<dbReference type="Proteomes" id="UP000276133">
    <property type="component" value="Unassembled WGS sequence"/>
</dbReference>
<feature type="region of interest" description="Disordered" evidence="2">
    <location>
        <begin position="74"/>
        <end position="130"/>
    </location>
</feature>
<accession>A0A3M7S9A3</accession>
<protein>
    <submittedName>
        <fullName evidence="3">Uncharacterized protein</fullName>
    </submittedName>
</protein>
<name>A0A3M7S9A3_BRAPC</name>
<sequence length="539" mass="61336">MLFSTCSITSKPSSLAFSAAPTLGISKMTQLDFKWQDKNIGSFSDVKLAIEIKQKQLQKQQQELEEKLRKLEEQQNELEKQTKKTNSNSSNQNQSLSETNNSLTLSHSINSNKSQKLTSENTEKSKVPTDEDEIKRIDYQKKLLELTSTKTLAKCAENDNQFDKLIEDRKKEIQKKFGLEVHSSSNSSLNTIKDQNAIKQKPVKTIIQSDDKHTIYSGDSGFVSSSNNYNMNLRNQQIAKRPINMAVEQLNKEVMNAAKNKNPVDLLNFLNGEMNEEEYRRRLSLITNQSDSTLTNEQLSKLFGLEFYDSNNLSDVRDSSIEKIIGWSILQAKMEKETKSKSSGLCSKTNMSSASSDDTLNDQSSNDFSDNDDKSDDGHLLIMSLLKCNKNKQNDEVNNLEFKKQIIQDQLEMVRRQKDQLDFQQSKNCKAFNTTSLPPPVKFNKFVNDHNLHELSTIKEVDTPISERNVKLTNSTRYQINKKINDHYAFLRCVALHYAHFSLISRTPSKLRTFFTADCVASKAIGASDAIFESFSNLS</sequence>
<evidence type="ECO:0000313" key="3">
    <source>
        <dbReference type="EMBL" id="RNA32342.1"/>
    </source>
</evidence>
<feature type="compositionally biased region" description="Basic and acidic residues" evidence="2">
    <location>
        <begin position="121"/>
        <end position="130"/>
    </location>
</feature>
<feature type="compositionally biased region" description="Low complexity" evidence="2">
    <location>
        <begin position="84"/>
        <end position="106"/>
    </location>
</feature>
<feature type="compositionally biased region" description="Polar residues" evidence="2">
    <location>
        <begin position="341"/>
        <end position="358"/>
    </location>
</feature>
<evidence type="ECO:0000313" key="4">
    <source>
        <dbReference type="Proteomes" id="UP000276133"/>
    </source>
</evidence>
<keyword evidence="4" id="KW-1185">Reference proteome</keyword>
<feature type="coiled-coil region" evidence="1">
    <location>
        <begin position="390"/>
        <end position="417"/>
    </location>
</feature>
<evidence type="ECO:0000256" key="2">
    <source>
        <dbReference type="SAM" id="MobiDB-lite"/>
    </source>
</evidence>